<dbReference type="InterPro" id="IPR018214">
    <property type="entry name" value="GluRdtase_CS"/>
</dbReference>
<evidence type="ECO:0000256" key="10">
    <source>
        <dbReference type="PIRSR" id="PIRSR000445-1"/>
    </source>
</evidence>
<evidence type="ECO:0000256" key="7">
    <source>
        <dbReference type="ARBA" id="ARBA00047464"/>
    </source>
</evidence>
<feature type="binding site" evidence="9 11">
    <location>
        <begin position="114"/>
        <end position="116"/>
    </location>
    <ligand>
        <name>substrate</name>
    </ligand>
</feature>
<sequence length="451" mass="50167">MNQKIYLIGLNHRTAGVEIREAYALKDCNTVELGLVKADGPVLEALTLSTCNRVEILAVTTPEANEEDILRFWASHCGGSVPQLKPHVYIHEGLAAVKHVFTVAASLDSMVVGEPQILGQLKDAYRKSIEYGSAKVIVNRVLHKAFSVAKRVRTETSIASSAVSISYAAVELAKKIFGDMSGNRAMLIGAGEMAELAATHLINTGIKELLVANRTFEHGEELARRMGGSAIMFEELQRKLADVDIIISSTGATDAIIRAKDLKAVLKKRRQRPMFFIDIAVPRDIDPDVNGLDNVYLYDIDDLKEVVEENIAQRREEAIKAETIIDSETRHFATWLESLQLNPTICDLLNSGEAIAAHELERTMKRLGTVSDEDYEALQTLVKSITHKLYHEPITFLKRRTQEEGSAQRFIDTTRRMFNLDHEDIPDNAHADRKRSNVVQLRANGGPDCSK</sequence>
<keyword evidence="19" id="KW-1185">Reference proteome</keyword>
<reference evidence="18 19" key="1">
    <citation type="submission" date="2017-02" db="EMBL/GenBank/DDBJ databases">
        <authorList>
            <person name="Peterson S.W."/>
        </authorList>
    </citation>
    <scope>NUCLEOTIDE SEQUENCE [LARGE SCALE GENOMIC DNA]</scope>
    <source>
        <strain evidence="18 19">DSM 18034</strain>
    </source>
</reference>
<dbReference type="InterPro" id="IPR006151">
    <property type="entry name" value="Shikm_DH/Glu-tRNA_Rdtase"/>
</dbReference>
<dbReference type="Proteomes" id="UP000189733">
    <property type="component" value="Unassembled WGS sequence"/>
</dbReference>
<comment type="catalytic activity">
    <reaction evidence="7 9 14">
        <text>(S)-4-amino-5-oxopentanoate + tRNA(Glu) + NADP(+) = L-glutamyl-tRNA(Glu) + NADPH + H(+)</text>
        <dbReference type="Rhea" id="RHEA:12344"/>
        <dbReference type="Rhea" id="RHEA-COMP:9663"/>
        <dbReference type="Rhea" id="RHEA-COMP:9680"/>
        <dbReference type="ChEBI" id="CHEBI:15378"/>
        <dbReference type="ChEBI" id="CHEBI:57501"/>
        <dbReference type="ChEBI" id="CHEBI:57783"/>
        <dbReference type="ChEBI" id="CHEBI:58349"/>
        <dbReference type="ChEBI" id="CHEBI:78442"/>
        <dbReference type="ChEBI" id="CHEBI:78520"/>
        <dbReference type="EC" id="1.2.1.70"/>
    </reaction>
</comment>
<comment type="subunit">
    <text evidence="9">Homodimer.</text>
</comment>
<protein>
    <recommendedName>
        <fullName evidence="8 9">Glutamyl-tRNA reductase</fullName>
        <shortName evidence="9">GluTR</shortName>
        <ecNumber evidence="3 9">1.2.1.70</ecNumber>
    </recommendedName>
</protein>
<dbReference type="Pfam" id="PF00745">
    <property type="entry name" value="GlutR_dimer"/>
    <property type="match status" value="1"/>
</dbReference>
<feature type="binding site" evidence="9 11">
    <location>
        <position position="120"/>
    </location>
    <ligand>
        <name>substrate</name>
    </ligand>
</feature>
<feature type="site" description="Important for activity" evidence="9 13">
    <location>
        <position position="99"/>
    </location>
</feature>
<feature type="binding site" evidence="9 11">
    <location>
        <position position="109"/>
    </location>
    <ligand>
        <name>substrate</name>
    </ligand>
</feature>
<evidence type="ECO:0000259" key="17">
    <source>
        <dbReference type="Pfam" id="PF05201"/>
    </source>
</evidence>
<evidence type="ECO:0000256" key="4">
    <source>
        <dbReference type="ARBA" id="ARBA00022857"/>
    </source>
</evidence>
<evidence type="ECO:0000256" key="2">
    <source>
        <dbReference type="ARBA" id="ARBA00005916"/>
    </source>
</evidence>
<dbReference type="FunFam" id="3.30.460.30:FF:000001">
    <property type="entry name" value="Glutamyl-tRNA reductase"/>
    <property type="match status" value="1"/>
</dbReference>
<evidence type="ECO:0000256" key="3">
    <source>
        <dbReference type="ARBA" id="ARBA00012970"/>
    </source>
</evidence>
<dbReference type="UniPathway" id="UPA00251">
    <property type="reaction ID" value="UER00316"/>
</dbReference>
<dbReference type="GO" id="GO:0050661">
    <property type="term" value="F:NADP binding"/>
    <property type="evidence" value="ECO:0007669"/>
    <property type="project" value="InterPro"/>
</dbReference>
<keyword evidence="6 9" id="KW-0627">Porphyrin biosynthesis</keyword>
<evidence type="ECO:0000256" key="1">
    <source>
        <dbReference type="ARBA" id="ARBA00005059"/>
    </source>
</evidence>
<dbReference type="PANTHER" id="PTHR43013">
    <property type="entry name" value="GLUTAMYL-TRNA REDUCTASE"/>
    <property type="match status" value="1"/>
</dbReference>
<keyword evidence="5 9" id="KW-0560">Oxidoreductase</keyword>
<evidence type="ECO:0000256" key="9">
    <source>
        <dbReference type="HAMAP-Rule" id="MF_00087"/>
    </source>
</evidence>
<evidence type="ECO:0000313" key="18">
    <source>
        <dbReference type="EMBL" id="SKA71567.1"/>
    </source>
</evidence>
<feature type="binding site" evidence="9 11">
    <location>
        <begin position="50"/>
        <end position="53"/>
    </location>
    <ligand>
        <name>substrate</name>
    </ligand>
</feature>
<proteinExistence type="inferred from homology"/>
<dbReference type="InterPro" id="IPR036453">
    <property type="entry name" value="GluRdtase_dimer_dom_sf"/>
</dbReference>
<dbReference type="EMBL" id="FUYA01000004">
    <property type="protein sequence ID" value="SKA71567.1"/>
    <property type="molecule type" value="Genomic_DNA"/>
</dbReference>
<organism evidence="18 19">
    <name type="scientific">Desulfobaculum bizertense DSM 18034</name>
    <dbReference type="NCBI Taxonomy" id="1121442"/>
    <lineage>
        <taxon>Bacteria</taxon>
        <taxon>Pseudomonadati</taxon>
        <taxon>Thermodesulfobacteriota</taxon>
        <taxon>Desulfovibrionia</taxon>
        <taxon>Desulfovibrionales</taxon>
        <taxon>Desulfovibrionaceae</taxon>
        <taxon>Desulfobaculum</taxon>
    </lineage>
</organism>
<dbReference type="InterPro" id="IPR015895">
    <property type="entry name" value="4pyrrol_synth_GluRdtase_N"/>
</dbReference>
<dbReference type="RefSeq" id="WP_078684796.1">
    <property type="nucleotide sequence ID" value="NZ_FUYA01000004.1"/>
</dbReference>
<dbReference type="Gene3D" id="3.40.50.720">
    <property type="entry name" value="NAD(P)-binding Rossmann-like Domain"/>
    <property type="match status" value="1"/>
</dbReference>
<dbReference type="EC" id="1.2.1.70" evidence="3 9"/>
<name>A0A1T4W2Z1_9BACT</name>
<feature type="domain" description="Tetrapyrrole biosynthesis glutamyl-tRNA reductase dimerisation" evidence="15">
    <location>
        <begin position="320"/>
        <end position="420"/>
    </location>
</feature>
<dbReference type="InterPro" id="IPR000343">
    <property type="entry name" value="4pyrrol_synth_GluRdtase"/>
</dbReference>
<gene>
    <name evidence="9" type="primary">hemA</name>
    <name evidence="18" type="ORF">SAMN02745702_01516</name>
</gene>
<dbReference type="FunFam" id="3.40.50.720:FF:000031">
    <property type="entry name" value="Glutamyl-tRNA reductase"/>
    <property type="match status" value="1"/>
</dbReference>
<dbReference type="SUPFAM" id="SSF69075">
    <property type="entry name" value="Glutamyl tRNA-reductase dimerization domain"/>
    <property type="match status" value="1"/>
</dbReference>
<feature type="domain" description="Quinate/shikimate 5-dehydrogenase/glutamyl-tRNA reductase" evidence="16">
    <location>
        <begin position="171"/>
        <end position="306"/>
    </location>
</feature>
<dbReference type="InterPro" id="IPR015896">
    <property type="entry name" value="4pyrrol_synth_GluRdtase_dimer"/>
</dbReference>
<dbReference type="Pfam" id="PF05201">
    <property type="entry name" value="GlutR_N"/>
    <property type="match status" value="1"/>
</dbReference>
<evidence type="ECO:0000313" key="19">
    <source>
        <dbReference type="Proteomes" id="UP000189733"/>
    </source>
</evidence>
<evidence type="ECO:0000259" key="15">
    <source>
        <dbReference type="Pfam" id="PF00745"/>
    </source>
</evidence>
<dbReference type="AlphaFoldDB" id="A0A1T4W2Z1"/>
<evidence type="ECO:0000259" key="16">
    <source>
        <dbReference type="Pfam" id="PF01488"/>
    </source>
</evidence>
<dbReference type="CDD" id="cd05213">
    <property type="entry name" value="NAD_bind_Glutamyl_tRNA_reduct"/>
    <property type="match status" value="1"/>
</dbReference>
<evidence type="ECO:0000256" key="5">
    <source>
        <dbReference type="ARBA" id="ARBA00023002"/>
    </source>
</evidence>
<evidence type="ECO:0000256" key="8">
    <source>
        <dbReference type="ARBA" id="ARBA00068659"/>
    </source>
</evidence>
<dbReference type="InterPro" id="IPR036291">
    <property type="entry name" value="NAD(P)-bd_dom_sf"/>
</dbReference>
<accession>A0A1T4W2Z1</accession>
<dbReference type="SUPFAM" id="SSF51735">
    <property type="entry name" value="NAD(P)-binding Rossmann-fold domains"/>
    <property type="match status" value="1"/>
</dbReference>
<dbReference type="SUPFAM" id="SSF69742">
    <property type="entry name" value="Glutamyl tRNA-reductase catalytic, N-terminal domain"/>
    <property type="match status" value="1"/>
</dbReference>
<dbReference type="NCBIfam" id="TIGR01035">
    <property type="entry name" value="hemA"/>
    <property type="match status" value="1"/>
</dbReference>
<dbReference type="GO" id="GO:0019353">
    <property type="term" value="P:protoporphyrinogen IX biosynthetic process from glutamate"/>
    <property type="evidence" value="ECO:0007669"/>
    <property type="project" value="TreeGrafter"/>
</dbReference>
<feature type="domain" description="Glutamyl-tRNA reductase N-terminal" evidence="17">
    <location>
        <begin position="8"/>
        <end position="156"/>
    </location>
</feature>
<keyword evidence="4 9" id="KW-0521">NADP</keyword>
<dbReference type="HAMAP" id="MF_00087">
    <property type="entry name" value="Glu_tRNA_reductase"/>
    <property type="match status" value="1"/>
</dbReference>
<dbReference type="Pfam" id="PF01488">
    <property type="entry name" value="Shikimate_DH"/>
    <property type="match status" value="1"/>
</dbReference>
<comment type="pathway">
    <text evidence="1 9 14">Porphyrin-containing compound metabolism; protoporphyrin-IX biosynthesis; 5-aminolevulinate from L-glutamyl-tRNA(Glu): step 1/2.</text>
</comment>
<dbReference type="InterPro" id="IPR036343">
    <property type="entry name" value="GluRdtase_N_sf"/>
</dbReference>
<dbReference type="OrthoDB" id="110209at2"/>
<comment type="similarity">
    <text evidence="2 9 14">Belongs to the glutamyl-tRNA reductase family.</text>
</comment>
<evidence type="ECO:0000256" key="11">
    <source>
        <dbReference type="PIRSR" id="PIRSR000445-2"/>
    </source>
</evidence>
<evidence type="ECO:0000256" key="12">
    <source>
        <dbReference type="PIRSR" id="PIRSR000445-3"/>
    </source>
</evidence>
<comment type="miscellaneous">
    <text evidence="9">During catalysis, the active site Cys acts as a nucleophile attacking the alpha-carbonyl group of tRNA-bound glutamate with the formation of a thioester intermediate between enzyme and glutamate, and the concomitant release of tRNA(Glu). The thioester intermediate is finally reduced by direct hydride transfer from NADPH, to form the product GSA.</text>
</comment>
<dbReference type="PROSITE" id="PS00747">
    <property type="entry name" value="GLUTR"/>
    <property type="match status" value="1"/>
</dbReference>
<dbReference type="Gene3D" id="3.30.460.30">
    <property type="entry name" value="Glutamyl-tRNA reductase, N-terminal domain"/>
    <property type="match status" value="1"/>
</dbReference>
<dbReference type="STRING" id="1121442.SAMN02745702_01516"/>
<comment type="domain">
    <text evidence="9">Possesses an unusual extended V-shaped dimeric structure with each monomer consisting of three distinct domains arranged along a curved 'spinal' alpha-helix. The N-terminal catalytic domain specifically recognizes the glutamate moiety of the substrate. The second domain is the NADPH-binding domain, and the third C-terminal domain is responsible for dimerization.</text>
</comment>
<evidence type="ECO:0000256" key="14">
    <source>
        <dbReference type="RuleBase" id="RU000584"/>
    </source>
</evidence>
<dbReference type="GO" id="GO:0008883">
    <property type="term" value="F:glutamyl-tRNA reductase activity"/>
    <property type="evidence" value="ECO:0007669"/>
    <property type="project" value="UniProtKB-UniRule"/>
</dbReference>
<evidence type="ECO:0000256" key="13">
    <source>
        <dbReference type="PIRSR" id="PIRSR000445-4"/>
    </source>
</evidence>
<dbReference type="PIRSF" id="PIRSF000445">
    <property type="entry name" value="4pyrrol_synth_GluRdtase"/>
    <property type="match status" value="1"/>
</dbReference>
<comment type="function">
    <text evidence="9">Catalyzes the NADPH-dependent reduction of glutamyl-tRNA(Glu) to glutamate 1-semialdehyde (GSA).</text>
</comment>
<dbReference type="PANTHER" id="PTHR43013:SF1">
    <property type="entry name" value="GLUTAMYL-TRNA REDUCTASE"/>
    <property type="match status" value="1"/>
</dbReference>
<evidence type="ECO:0000256" key="6">
    <source>
        <dbReference type="ARBA" id="ARBA00023244"/>
    </source>
</evidence>
<feature type="binding site" evidence="9 12">
    <location>
        <begin position="189"/>
        <end position="194"/>
    </location>
    <ligand>
        <name>NADP(+)</name>
        <dbReference type="ChEBI" id="CHEBI:58349"/>
    </ligand>
</feature>
<feature type="active site" description="Nucleophile" evidence="9 10">
    <location>
        <position position="51"/>
    </location>
</feature>